<dbReference type="EMBL" id="LACB01000237">
    <property type="protein sequence ID" value="KAJ9485951.1"/>
    <property type="molecule type" value="Genomic_DNA"/>
</dbReference>
<keyword evidence="2" id="KW-1185">Reference proteome</keyword>
<dbReference type="AlphaFoldDB" id="A0AAI9X6K3"/>
<reference evidence="1" key="2">
    <citation type="journal article" date="2016" name="Fungal Biol.">
        <title>Ochratoxin A production by Penicillium thymicola.</title>
        <authorList>
            <person name="Nguyen H.D.T."/>
            <person name="McMullin D.R."/>
            <person name="Ponomareva E."/>
            <person name="Riley R."/>
            <person name="Pomraning K.R."/>
            <person name="Baker S.E."/>
            <person name="Seifert K.A."/>
        </authorList>
    </citation>
    <scope>NUCLEOTIDE SEQUENCE</scope>
    <source>
        <strain evidence="1">DAOM 180753</strain>
    </source>
</reference>
<sequence>MCPRCTYSGSLKRERVPSVVEHVPCTPTPLSPDSPETHFFPAFKHPQIQSESFSLASTRFKKSWNLGSLYILIGEKRTVSLTWILC</sequence>
<gene>
    <name evidence="1" type="ORF">VN97_g7395</name>
</gene>
<reference evidence="1" key="1">
    <citation type="submission" date="2015-06" db="EMBL/GenBank/DDBJ databases">
        <authorList>
            <person name="Nguyen H."/>
        </authorList>
    </citation>
    <scope>NUCLEOTIDE SEQUENCE</scope>
    <source>
        <strain evidence="1">DAOM 180753</strain>
    </source>
</reference>
<evidence type="ECO:0000313" key="2">
    <source>
        <dbReference type="Proteomes" id="UP001227192"/>
    </source>
</evidence>
<evidence type="ECO:0000313" key="1">
    <source>
        <dbReference type="EMBL" id="KAJ9485951.1"/>
    </source>
</evidence>
<proteinExistence type="predicted"/>
<organism evidence="1 2">
    <name type="scientific">Penicillium thymicola</name>
    <dbReference type="NCBI Taxonomy" id="293382"/>
    <lineage>
        <taxon>Eukaryota</taxon>
        <taxon>Fungi</taxon>
        <taxon>Dikarya</taxon>
        <taxon>Ascomycota</taxon>
        <taxon>Pezizomycotina</taxon>
        <taxon>Eurotiomycetes</taxon>
        <taxon>Eurotiomycetidae</taxon>
        <taxon>Eurotiales</taxon>
        <taxon>Aspergillaceae</taxon>
        <taxon>Penicillium</taxon>
    </lineage>
</organism>
<comment type="caution">
    <text evidence="1">The sequence shown here is derived from an EMBL/GenBank/DDBJ whole genome shotgun (WGS) entry which is preliminary data.</text>
</comment>
<protein>
    <submittedName>
        <fullName evidence="1">Uncharacterized protein</fullName>
    </submittedName>
</protein>
<name>A0AAI9X6K3_PENTH</name>
<dbReference type="Proteomes" id="UP001227192">
    <property type="component" value="Unassembled WGS sequence"/>
</dbReference>
<accession>A0AAI9X6K3</accession>